<evidence type="ECO:0000256" key="6">
    <source>
        <dbReference type="RuleBase" id="RU000716"/>
    </source>
</evidence>
<comment type="similarity">
    <text evidence="1 6">Belongs to the sigma-70 factor family. ECF subfamily.</text>
</comment>
<accession>A0A9D1Y6T7</accession>
<dbReference type="InterPro" id="IPR013324">
    <property type="entry name" value="RNA_pol_sigma_r3/r4-like"/>
</dbReference>
<dbReference type="GO" id="GO:0003677">
    <property type="term" value="F:DNA binding"/>
    <property type="evidence" value="ECO:0007669"/>
    <property type="project" value="UniProtKB-KW"/>
</dbReference>
<dbReference type="PROSITE" id="PS01063">
    <property type="entry name" value="SIGMA70_ECF"/>
    <property type="match status" value="1"/>
</dbReference>
<dbReference type="SUPFAM" id="SSF88946">
    <property type="entry name" value="Sigma2 domain of RNA polymerase sigma factors"/>
    <property type="match status" value="1"/>
</dbReference>
<dbReference type="GO" id="GO:0006950">
    <property type="term" value="P:response to stress"/>
    <property type="evidence" value="ECO:0007669"/>
    <property type="project" value="UniProtKB-ARBA"/>
</dbReference>
<dbReference type="InterPro" id="IPR013325">
    <property type="entry name" value="RNA_pol_sigma_r2"/>
</dbReference>
<dbReference type="GO" id="GO:0006352">
    <property type="term" value="P:DNA-templated transcription initiation"/>
    <property type="evidence" value="ECO:0007669"/>
    <property type="project" value="InterPro"/>
</dbReference>
<evidence type="ECO:0000256" key="3">
    <source>
        <dbReference type="ARBA" id="ARBA00023082"/>
    </source>
</evidence>
<dbReference type="Gene3D" id="1.10.1740.10">
    <property type="match status" value="1"/>
</dbReference>
<evidence type="ECO:0000256" key="1">
    <source>
        <dbReference type="ARBA" id="ARBA00010641"/>
    </source>
</evidence>
<evidence type="ECO:0000313" key="9">
    <source>
        <dbReference type="EMBL" id="HIY20649.1"/>
    </source>
</evidence>
<keyword evidence="5 6" id="KW-0804">Transcription</keyword>
<proteinExistence type="inferred from homology"/>
<organism evidence="9 10">
    <name type="scientific">Candidatus Flavonifractor merdigallinarum</name>
    <dbReference type="NCBI Taxonomy" id="2838589"/>
    <lineage>
        <taxon>Bacteria</taxon>
        <taxon>Bacillati</taxon>
        <taxon>Bacillota</taxon>
        <taxon>Clostridia</taxon>
        <taxon>Eubacteriales</taxon>
        <taxon>Oscillospiraceae</taxon>
        <taxon>Flavonifractor</taxon>
    </lineage>
</organism>
<evidence type="ECO:0000256" key="2">
    <source>
        <dbReference type="ARBA" id="ARBA00023015"/>
    </source>
</evidence>
<dbReference type="PANTHER" id="PTHR43133:SF60">
    <property type="entry name" value="RNA POLYMERASE SIGMA FACTOR SIGV"/>
    <property type="match status" value="1"/>
</dbReference>
<sequence length="166" mass="19768">MEQHLDNRRILTEYILASQADFYRLAYSYVKDRDAALDVVQESIVKALTKADSLRNPEHVKTWFYRILVNESINWYRRGQRLVPLADRLDQEAAPELDHGARLDLYDAMERLNEKERTVVRLRYFEDLKLEEIARVTGVNLSTVKTRLYKGLRHLKEWTKEDWNDA</sequence>
<dbReference type="CDD" id="cd06171">
    <property type="entry name" value="Sigma70_r4"/>
    <property type="match status" value="1"/>
</dbReference>
<evidence type="ECO:0000256" key="4">
    <source>
        <dbReference type="ARBA" id="ARBA00023125"/>
    </source>
</evidence>
<keyword evidence="4 6" id="KW-0238">DNA-binding</keyword>
<dbReference type="InterPro" id="IPR039425">
    <property type="entry name" value="RNA_pol_sigma-70-like"/>
</dbReference>
<dbReference type="InterPro" id="IPR036388">
    <property type="entry name" value="WH-like_DNA-bd_sf"/>
</dbReference>
<dbReference type="AlphaFoldDB" id="A0A9D1Y6T7"/>
<name>A0A9D1Y6T7_9FIRM</name>
<feature type="domain" description="RNA polymerase sigma-70 region 2" evidence="7">
    <location>
        <begin position="20"/>
        <end position="81"/>
    </location>
</feature>
<evidence type="ECO:0000256" key="5">
    <source>
        <dbReference type="ARBA" id="ARBA00023163"/>
    </source>
</evidence>
<dbReference type="PANTHER" id="PTHR43133">
    <property type="entry name" value="RNA POLYMERASE ECF-TYPE SIGMA FACTO"/>
    <property type="match status" value="1"/>
</dbReference>
<dbReference type="Pfam" id="PF04542">
    <property type="entry name" value="Sigma70_r2"/>
    <property type="match status" value="1"/>
</dbReference>
<dbReference type="GO" id="GO:0016987">
    <property type="term" value="F:sigma factor activity"/>
    <property type="evidence" value="ECO:0007669"/>
    <property type="project" value="UniProtKB-KW"/>
</dbReference>
<dbReference type="EMBL" id="DXDX01000039">
    <property type="protein sequence ID" value="HIY20649.1"/>
    <property type="molecule type" value="Genomic_DNA"/>
</dbReference>
<dbReference type="InterPro" id="IPR014284">
    <property type="entry name" value="RNA_pol_sigma-70_dom"/>
</dbReference>
<evidence type="ECO:0000313" key="10">
    <source>
        <dbReference type="Proteomes" id="UP000823868"/>
    </source>
</evidence>
<dbReference type="Pfam" id="PF08281">
    <property type="entry name" value="Sigma70_r4_2"/>
    <property type="match status" value="1"/>
</dbReference>
<dbReference type="InterPro" id="IPR013249">
    <property type="entry name" value="RNA_pol_sigma70_r4_t2"/>
</dbReference>
<feature type="domain" description="RNA polymerase sigma factor 70 region 4 type 2" evidence="8">
    <location>
        <begin position="103"/>
        <end position="155"/>
    </location>
</feature>
<evidence type="ECO:0000259" key="7">
    <source>
        <dbReference type="Pfam" id="PF04542"/>
    </source>
</evidence>
<dbReference type="InterPro" id="IPR000838">
    <property type="entry name" value="RNA_pol_sigma70_ECF_CS"/>
</dbReference>
<keyword evidence="2 6" id="KW-0805">Transcription regulation</keyword>
<keyword evidence="3 6" id="KW-0731">Sigma factor</keyword>
<gene>
    <name evidence="9" type="ORF">H9841_01935</name>
</gene>
<dbReference type="Gene3D" id="1.10.10.10">
    <property type="entry name" value="Winged helix-like DNA-binding domain superfamily/Winged helix DNA-binding domain"/>
    <property type="match status" value="1"/>
</dbReference>
<protein>
    <recommendedName>
        <fullName evidence="6">RNA polymerase sigma factor</fullName>
    </recommendedName>
</protein>
<reference evidence="9" key="2">
    <citation type="submission" date="2021-04" db="EMBL/GenBank/DDBJ databases">
        <authorList>
            <person name="Gilroy R."/>
        </authorList>
    </citation>
    <scope>NUCLEOTIDE SEQUENCE</scope>
    <source>
        <strain evidence="9">ChiBcec16_6824</strain>
    </source>
</reference>
<dbReference type="Proteomes" id="UP000823868">
    <property type="component" value="Unassembled WGS sequence"/>
</dbReference>
<dbReference type="SUPFAM" id="SSF88659">
    <property type="entry name" value="Sigma3 and sigma4 domains of RNA polymerase sigma factors"/>
    <property type="match status" value="1"/>
</dbReference>
<evidence type="ECO:0000259" key="8">
    <source>
        <dbReference type="Pfam" id="PF08281"/>
    </source>
</evidence>
<comment type="caution">
    <text evidence="9">The sequence shown here is derived from an EMBL/GenBank/DDBJ whole genome shotgun (WGS) entry which is preliminary data.</text>
</comment>
<dbReference type="NCBIfam" id="TIGR02937">
    <property type="entry name" value="sigma70-ECF"/>
    <property type="match status" value="1"/>
</dbReference>
<dbReference type="InterPro" id="IPR007627">
    <property type="entry name" value="RNA_pol_sigma70_r2"/>
</dbReference>
<reference evidence="9" key="1">
    <citation type="journal article" date="2021" name="PeerJ">
        <title>Extensive microbial diversity within the chicken gut microbiome revealed by metagenomics and culture.</title>
        <authorList>
            <person name="Gilroy R."/>
            <person name="Ravi A."/>
            <person name="Getino M."/>
            <person name="Pursley I."/>
            <person name="Horton D.L."/>
            <person name="Alikhan N.F."/>
            <person name="Baker D."/>
            <person name="Gharbi K."/>
            <person name="Hall N."/>
            <person name="Watson M."/>
            <person name="Adriaenssens E.M."/>
            <person name="Foster-Nyarko E."/>
            <person name="Jarju S."/>
            <person name="Secka A."/>
            <person name="Antonio M."/>
            <person name="Oren A."/>
            <person name="Chaudhuri R.R."/>
            <person name="La Ragione R."/>
            <person name="Hildebrand F."/>
            <person name="Pallen M.J."/>
        </authorList>
    </citation>
    <scope>NUCLEOTIDE SEQUENCE</scope>
    <source>
        <strain evidence="9">ChiBcec16_6824</strain>
    </source>
</reference>